<dbReference type="SUPFAM" id="SSF46785">
    <property type="entry name" value="Winged helix' DNA-binding domain"/>
    <property type="match status" value="1"/>
</dbReference>
<feature type="region of interest" description="Disordered" evidence="4">
    <location>
        <begin position="17"/>
        <end position="56"/>
    </location>
</feature>
<evidence type="ECO:0000313" key="7">
    <source>
        <dbReference type="EMBL" id="TSH89096.1"/>
    </source>
</evidence>
<dbReference type="InterPro" id="IPR036390">
    <property type="entry name" value="WH_DNA-bd_sf"/>
</dbReference>
<dbReference type="InterPro" id="IPR005471">
    <property type="entry name" value="Tscrpt_reg_IclR_N"/>
</dbReference>
<dbReference type="GO" id="GO:0045892">
    <property type="term" value="P:negative regulation of DNA-templated transcription"/>
    <property type="evidence" value="ECO:0007669"/>
    <property type="project" value="TreeGrafter"/>
</dbReference>
<evidence type="ECO:0000313" key="8">
    <source>
        <dbReference type="Proteomes" id="UP000318405"/>
    </source>
</evidence>
<protein>
    <submittedName>
        <fullName evidence="7">Helix-turn-helix domain-containing protein</fullName>
    </submittedName>
</protein>
<dbReference type="InterPro" id="IPR029016">
    <property type="entry name" value="GAF-like_dom_sf"/>
</dbReference>
<dbReference type="Proteomes" id="UP000318405">
    <property type="component" value="Unassembled WGS sequence"/>
</dbReference>
<dbReference type="Gene3D" id="3.30.450.40">
    <property type="match status" value="1"/>
</dbReference>
<organism evidence="7 8">
    <name type="scientific">Verticiella sediminum</name>
    <dbReference type="NCBI Taxonomy" id="1247510"/>
    <lineage>
        <taxon>Bacteria</taxon>
        <taxon>Pseudomonadati</taxon>
        <taxon>Pseudomonadota</taxon>
        <taxon>Betaproteobacteria</taxon>
        <taxon>Burkholderiales</taxon>
        <taxon>Alcaligenaceae</taxon>
        <taxon>Verticiella</taxon>
    </lineage>
</organism>
<feature type="domain" description="IclR-ED" evidence="6">
    <location>
        <begin position="128"/>
        <end position="311"/>
    </location>
</feature>
<dbReference type="OrthoDB" id="5401369at2"/>
<gene>
    <name evidence="7" type="ORF">FOZ76_26165</name>
</gene>
<dbReference type="PROSITE" id="PS51078">
    <property type="entry name" value="ICLR_ED"/>
    <property type="match status" value="1"/>
</dbReference>
<accession>A0A556A885</accession>
<dbReference type="InterPro" id="IPR036388">
    <property type="entry name" value="WH-like_DNA-bd_sf"/>
</dbReference>
<evidence type="ECO:0000256" key="4">
    <source>
        <dbReference type="SAM" id="MobiDB-lite"/>
    </source>
</evidence>
<feature type="compositionally biased region" description="Basic and acidic residues" evidence="4">
    <location>
        <begin position="31"/>
        <end position="42"/>
    </location>
</feature>
<dbReference type="GO" id="GO:0003700">
    <property type="term" value="F:DNA-binding transcription factor activity"/>
    <property type="evidence" value="ECO:0007669"/>
    <property type="project" value="TreeGrafter"/>
</dbReference>
<dbReference type="Gene3D" id="1.10.10.10">
    <property type="entry name" value="Winged helix-like DNA-binding domain superfamily/Winged helix DNA-binding domain"/>
    <property type="match status" value="1"/>
</dbReference>
<dbReference type="SMART" id="SM00346">
    <property type="entry name" value="HTH_ICLR"/>
    <property type="match status" value="1"/>
</dbReference>
<dbReference type="InterPro" id="IPR050707">
    <property type="entry name" value="HTH_MetabolicPath_Reg"/>
</dbReference>
<evidence type="ECO:0000256" key="1">
    <source>
        <dbReference type="ARBA" id="ARBA00023015"/>
    </source>
</evidence>
<proteinExistence type="predicted"/>
<evidence type="ECO:0000256" key="2">
    <source>
        <dbReference type="ARBA" id="ARBA00023125"/>
    </source>
</evidence>
<dbReference type="GO" id="GO:0003677">
    <property type="term" value="F:DNA binding"/>
    <property type="evidence" value="ECO:0007669"/>
    <property type="project" value="UniProtKB-KW"/>
</dbReference>
<evidence type="ECO:0000259" key="6">
    <source>
        <dbReference type="PROSITE" id="PS51078"/>
    </source>
</evidence>
<feature type="domain" description="HTH iclR-type" evidence="5">
    <location>
        <begin position="65"/>
        <end position="127"/>
    </location>
</feature>
<dbReference type="EMBL" id="VLTJ01000042">
    <property type="protein sequence ID" value="TSH89096.1"/>
    <property type="molecule type" value="Genomic_DNA"/>
</dbReference>
<dbReference type="PANTHER" id="PTHR30136">
    <property type="entry name" value="HELIX-TURN-HELIX TRANSCRIPTIONAL REGULATOR, ICLR FAMILY"/>
    <property type="match status" value="1"/>
</dbReference>
<keyword evidence="2" id="KW-0238">DNA-binding</keyword>
<comment type="caution">
    <text evidence="7">The sequence shown here is derived from an EMBL/GenBank/DDBJ whole genome shotgun (WGS) entry which is preliminary data.</text>
</comment>
<evidence type="ECO:0000259" key="5">
    <source>
        <dbReference type="PROSITE" id="PS51077"/>
    </source>
</evidence>
<name>A0A556A885_9BURK</name>
<dbReference type="AlphaFoldDB" id="A0A556A885"/>
<dbReference type="InterPro" id="IPR014757">
    <property type="entry name" value="Tscrpt_reg_IclR_C"/>
</dbReference>
<dbReference type="PANTHER" id="PTHR30136:SF34">
    <property type="entry name" value="TRANSCRIPTIONAL REGULATOR"/>
    <property type="match status" value="1"/>
</dbReference>
<dbReference type="Pfam" id="PF01614">
    <property type="entry name" value="IclR_C"/>
    <property type="match status" value="1"/>
</dbReference>
<dbReference type="Pfam" id="PF09339">
    <property type="entry name" value="HTH_IclR"/>
    <property type="match status" value="1"/>
</dbReference>
<dbReference type="PROSITE" id="PS51077">
    <property type="entry name" value="HTH_ICLR"/>
    <property type="match status" value="1"/>
</dbReference>
<sequence length="312" mass="33964">MTSSSACTPAKISAKVCAPSSPMTHRSGAAAERRRTMNEKSEPTGPADADTTPAYGPAPDARLFVAGVEKGLRILECFDERTPALTIGDIDARCGLGRSATQRYVYTLQWLGYLRRDDATRCFSPTLRVFNLMRSLSGMRSLIERDAPRLAELARTTRETVSWIELDGDEIVVLANYPSTHITHVNLPVGSRFPALSSSSGRVLLCNLPPAELLEKIRAMPPHERSVFGARSDPDILALIQRPAKDGYAITTNKVQNSISISAPVRDVSGRTTAVINLSTLRTRYDRAGAQRILLPQVLALAAEVSVPRAPR</sequence>
<keyword evidence="8" id="KW-1185">Reference proteome</keyword>
<keyword evidence="1" id="KW-0805">Transcription regulation</keyword>
<keyword evidence="3" id="KW-0804">Transcription</keyword>
<dbReference type="SUPFAM" id="SSF55781">
    <property type="entry name" value="GAF domain-like"/>
    <property type="match status" value="1"/>
</dbReference>
<reference evidence="7 8" key="1">
    <citation type="submission" date="2019-07" db="EMBL/GenBank/DDBJ databases">
        <title>Qingshengfaniella alkalisoli gen. nov., sp. nov., isolated from saline soil.</title>
        <authorList>
            <person name="Xu L."/>
            <person name="Huang X.-X."/>
            <person name="Sun J.-Q."/>
        </authorList>
    </citation>
    <scope>NUCLEOTIDE SEQUENCE [LARGE SCALE GENOMIC DNA]</scope>
    <source>
        <strain evidence="7 8">DSM 27279</strain>
    </source>
</reference>
<evidence type="ECO:0000256" key="3">
    <source>
        <dbReference type="ARBA" id="ARBA00023163"/>
    </source>
</evidence>